<evidence type="ECO:0000256" key="9">
    <source>
        <dbReference type="ARBA" id="ARBA00022842"/>
    </source>
</evidence>
<keyword evidence="13" id="KW-0238">DNA-binding</keyword>
<dbReference type="GO" id="GO:0042575">
    <property type="term" value="C:DNA polymerase complex"/>
    <property type="evidence" value="ECO:0007669"/>
    <property type="project" value="UniProtKB-ARBA"/>
</dbReference>
<keyword evidence="6" id="KW-0064">Aspartyl protease</keyword>
<keyword evidence="10" id="KW-0694">RNA-binding</keyword>
<comment type="caution">
    <text evidence="21">The sequence shown here is derived from an EMBL/GenBank/DDBJ whole genome shotgun (WGS) entry which is preliminary data.</text>
</comment>
<dbReference type="FunFam" id="3.30.70.270:FF:000020">
    <property type="entry name" value="Transposon Tf2-6 polyprotein-like Protein"/>
    <property type="match status" value="1"/>
</dbReference>
<keyword evidence="22" id="KW-1185">Reference proteome</keyword>
<keyword evidence="16" id="KW-0175">Coiled coil</keyword>
<evidence type="ECO:0000256" key="4">
    <source>
        <dbReference type="ARBA" id="ARBA00022695"/>
    </source>
</evidence>
<evidence type="ECO:0000259" key="18">
    <source>
        <dbReference type="PROSITE" id="PS50158"/>
    </source>
</evidence>
<evidence type="ECO:0000259" key="19">
    <source>
        <dbReference type="PROSITE" id="PS50878"/>
    </source>
</evidence>
<evidence type="ECO:0000256" key="15">
    <source>
        <dbReference type="PROSITE-ProRule" id="PRU00047"/>
    </source>
</evidence>
<evidence type="ECO:0000259" key="20">
    <source>
        <dbReference type="PROSITE" id="PS50994"/>
    </source>
</evidence>
<evidence type="ECO:0000256" key="17">
    <source>
        <dbReference type="SAM" id="MobiDB-lite"/>
    </source>
</evidence>
<proteinExistence type="predicted"/>
<keyword evidence="15" id="KW-0863">Zinc-finger</keyword>
<dbReference type="SUPFAM" id="SSF50630">
    <property type="entry name" value="Acid proteases"/>
    <property type="match status" value="1"/>
</dbReference>
<dbReference type="InterPro" id="IPR036875">
    <property type="entry name" value="Znf_CCHC_sf"/>
</dbReference>
<evidence type="ECO:0000256" key="11">
    <source>
        <dbReference type="ARBA" id="ARBA00022908"/>
    </source>
</evidence>
<dbReference type="InterPro" id="IPR043128">
    <property type="entry name" value="Rev_trsase/Diguanyl_cyclase"/>
</dbReference>
<dbReference type="CDD" id="cd01647">
    <property type="entry name" value="RT_LTR"/>
    <property type="match status" value="1"/>
</dbReference>
<dbReference type="PANTHER" id="PTHR37984:SF5">
    <property type="entry name" value="PROTEIN NYNRIN-LIKE"/>
    <property type="match status" value="1"/>
</dbReference>
<evidence type="ECO:0000313" key="21">
    <source>
        <dbReference type="EMBL" id="GBM72167.1"/>
    </source>
</evidence>
<gene>
    <name evidence="21" type="primary">TY3B-G_663</name>
    <name evidence="21" type="ORF">AVEN_162283_1</name>
</gene>
<dbReference type="GO" id="GO:0004519">
    <property type="term" value="F:endonuclease activity"/>
    <property type="evidence" value="ECO:0007669"/>
    <property type="project" value="UniProtKB-KW"/>
</dbReference>
<dbReference type="Pfam" id="PF00078">
    <property type="entry name" value="RVT_1"/>
    <property type="match status" value="1"/>
</dbReference>
<evidence type="ECO:0000256" key="8">
    <source>
        <dbReference type="ARBA" id="ARBA00022801"/>
    </source>
</evidence>
<feature type="domain" description="Reverse transcriptase" evidence="19">
    <location>
        <begin position="751"/>
        <end position="930"/>
    </location>
</feature>
<dbReference type="FunFam" id="3.10.20.370:FF:000001">
    <property type="entry name" value="Retrovirus-related Pol polyprotein from transposon 17.6-like protein"/>
    <property type="match status" value="1"/>
</dbReference>
<dbReference type="Gene3D" id="1.10.340.70">
    <property type="match status" value="1"/>
</dbReference>
<keyword evidence="4" id="KW-0548">Nucleotidyltransferase</keyword>
<dbReference type="Pfam" id="PF13650">
    <property type="entry name" value="Asp_protease_2"/>
    <property type="match status" value="1"/>
</dbReference>
<dbReference type="Pfam" id="PF22938">
    <property type="entry name" value="Integrase_p58_C"/>
    <property type="match status" value="1"/>
</dbReference>
<keyword evidence="7" id="KW-0255">Endonuclease</keyword>
<dbReference type="InterPro" id="IPR036397">
    <property type="entry name" value="RNaseH_sf"/>
</dbReference>
<dbReference type="SUPFAM" id="SSF58113">
    <property type="entry name" value="Apolipoprotein A-I"/>
    <property type="match status" value="1"/>
</dbReference>
<dbReference type="Gene3D" id="3.10.20.370">
    <property type="match status" value="1"/>
</dbReference>
<dbReference type="GO" id="GO:0006508">
    <property type="term" value="P:proteolysis"/>
    <property type="evidence" value="ECO:0007669"/>
    <property type="project" value="UniProtKB-KW"/>
</dbReference>
<evidence type="ECO:0000256" key="5">
    <source>
        <dbReference type="ARBA" id="ARBA00022722"/>
    </source>
</evidence>
<accession>A0A4Y2I352</accession>
<dbReference type="SUPFAM" id="SSF56672">
    <property type="entry name" value="DNA/RNA polymerases"/>
    <property type="match status" value="1"/>
</dbReference>
<dbReference type="PROSITE" id="PS50158">
    <property type="entry name" value="ZF_CCHC"/>
    <property type="match status" value="1"/>
</dbReference>
<dbReference type="PROSITE" id="PS50994">
    <property type="entry name" value="INTEGRASE"/>
    <property type="match status" value="1"/>
</dbReference>
<evidence type="ECO:0000256" key="2">
    <source>
        <dbReference type="ARBA" id="ARBA00022670"/>
    </source>
</evidence>
<keyword evidence="9" id="KW-0460">Magnesium</keyword>
<evidence type="ECO:0000256" key="1">
    <source>
        <dbReference type="ARBA" id="ARBA00012493"/>
    </source>
</evidence>
<dbReference type="InterPro" id="IPR054465">
    <property type="entry name" value="Integrase_p58-like_C"/>
</dbReference>
<evidence type="ECO:0000256" key="3">
    <source>
        <dbReference type="ARBA" id="ARBA00022679"/>
    </source>
</evidence>
<keyword evidence="14" id="KW-0511">Multifunctional enzyme</keyword>
<dbReference type="InterPro" id="IPR000477">
    <property type="entry name" value="RT_dom"/>
</dbReference>
<dbReference type="InterPro" id="IPR043502">
    <property type="entry name" value="DNA/RNA_pol_sf"/>
</dbReference>
<dbReference type="Gene3D" id="3.10.10.10">
    <property type="entry name" value="HIV Type 1 Reverse Transcriptase, subunit A, domain 1"/>
    <property type="match status" value="1"/>
</dbReference>
<protein>
    <recommendedName>
        <fullName evidence="1">RNA-directed DNA polymerase</fullName>
        <ecNumber evidence="1">2.7.7.49</ecNumber>
    </recommendedName>
</protein>
<dbReference type="InterPro" id="IPR001878">
    <property type="entry name" value="Znf_CCHC"/>
</dbReference>
<keyword evidence="12" id="KW-0695">RNA-directed DNA polymerase</keyword>
<dbReference type="InterPro" id="IPR041588">
    <property type="entry name" value="Integrase_H2C2"/>
</dbReference>
<dbReference type="InterPro" id="IPR001969">
    <property type="entry name" value="Aspartic_peptidase_AS"/>
</dbReference>
<keyword evidence="5" id="KW-0540">Nuclease</keyword>
<dbReference type="SMART" id="SM00343">
    <property type="entry name" value="ZnF_C2HC"/>
    <property type="match status" value="1"/>
</dbReference>
<evidence type="ECO:0000313" key="22">
    <source>
        <dbReference type="Proteomes" id="UP000499080"/>
    </source>
</evidence>
<evidence type="ECO:0000256" key="7">
    <source>
        <dbReference type="ARBA" id="ARBA00022759"/>
    </source>
</evidence>
<dbReference type="Gene3D" id="3.30.70.270">
    <property type="match status" value="2"/>
</dbReference>
<dbReference type="Pfam" id="PF17921">
    <property type="entry name" value="Integrase_H2C2"/>
    <property type="match status" value="1"/>
</dbReference>
<keyword evidence="15" id="KW-0862">Zinc</keyword>
<evidence type="ECO:0000256" key="6">
    <source>
        <dbReference type="ARBA" id="ARBA00022750"/>
    </source>
</evidence>
<organism evidence="21 22">
    <name type="scientific">Araneus ventricosus</name>
    <name type="common">Orbweaver spider</name>
    <name type="synonym">Epeira ventricosa</name>
    <dbReference type="NCBI Taxonomy" id="182803"/>
    <lineage>
        <taxon>Eukaryota</taxon>
        <taxon>Metazoa</taxon>
        <taxon>Ecdysozoa</taxon>
        <taxon>Arthropoda</taxon>
        <taxon>Chelicerata</taxon>
        <taxon>Arachnida</taxon>
        <taxon>Araneae</taxon>
        <taxon>Araneomorphae</taxon>
        <taxon>Entelegynae</taxon>
        <taxon>Araneoidea</taxon>
        <taxon>Araneidae</taxon>
        <taxon>Araneus</taxon>
    </lineage>
</organism>
<dbReference type="FunFam" id="3.30.420.10:FF:000032">
    <property type="entry name" value="Retrovirus-related Pol polyprotein from transposon 297-like Protein"/>
    <property type="match status" value="1"/>
</dbReference>
<dbReference type="FunFam" id="1.10.340.70:FF:000001">
    <property type="entry name" value="Retrovirus-related Pol polyprotein from transposon gypsy-like Protein"/>
    <property type="match status" value="1"/>
</dbReference>
<dbReference type="Proteomes" id="UP000499080">
    <property type="component" value="Unassembled WGS sequence"/>
</dbReference>
<evidence type="ECO:0000256" key="14">
    <source>
        <dbReference type="ARBA" id="ARBA00023268"/>
    </source>
</evidence>
<dbReference type="GO" id="GO:0003723">
    <property type="term" value="F:RNA binding"/>
    <property type="evidence" value="ECO:0007669"/>
    <property type="project" value="UniProtKB-KW"/>
</dbReference>
<feature type="domain" description="Integrase catalytic" evidence="20">
    <location>
        <begin position="1322"/>
        <end position="1481"/>
    </location>
</feature>
<dbReference type="PANTHER" id="PTHR37984">
    <property type="entry name" value="PROTEIN CBG26694"/>
    <property type="match status" value="1"/>
</dbReference>
<dbReference type="InterPro" id="IPR012337">
    <property type="entry name" value="RNaseH-like_sf"/>
</dbReference>
<dbReference type="Gene3D" id="1.20.120.20">
    <property type="entry name" value="Apolipoprotein"/>
    <property type="match status" value="1"/>
</dbReference>
<dbReference type="InterPro" id="IPR050951">
    <property type="entry name" value="Retrovirus_Pol_polyprotein"/>
</dbReference>
<sequence>MAENADLLALLAEMKKSMEKGQEEMKKGQAEMKDRMEKGQAEMKDRMEKGQAEMKDRMEKGQEEMRKGQEAMKNQIQSHVESKVGEIKDHVNSCIEKIEEDVQSVKREIGEVKGEVERKIEEVKDKVQGKIEEVEDKVQGKIEEVEDKVQGKIEEVKEKVQVKIGDLEKRLNELEDRPINFPSNPDLTYSRPTVKSLTFDGQTSWTVFKTQFDVVSSANGWNNRVKASQLVASLRGTAAEVLQGIPSDKLTDLMTIEKALEARFGDSHLTQFYRTELKTRRQKPGESLQVLAADVERLMSLAYAECPQDVRDSLAAQYFVDAIRDEDTQHATRLMDAKDLKSALAYSMKYEAAKTVSKTSRNVRSIEVEDGTGKEKDKKFDCLLKTLEKLLNSHVTGKKNTPRRNPNVTCWKCNKKGHVQRECQTISPFLNKASEEGLKVSALCGGRNGLYLEGSICGIPCLMLVDTGANVTLVRTDLAQKLKGNFIYTAPNISLKTATGEKAEIHGKLDAAIECGSRKFQHKIYVADITDPCILGLDFLQKFNFMVDLEKNEIRTGGEEIPLFSARAEDSKLCSVLAKEKIIIPARSECLIQGVPEASGKFRYAVTDFPSQVSQKGVLVAATLVDLKKEAIPVRVLNLDHKPKTIDKGAVIATCEPVVDIVARPQGLSESLRLPSILENLEGLNEEQRTAVKELLQEFQNLFSTSDSDVGRCNMTQHRINTGNHPPIKQYPRRLPLAKKEEAECLVKEMVDNGIIEESSGPWASPIVLVKKKDGSTRFCVDYRKLNEITIKDSYPLPRIDDTLDALNGSQWFSTLDLKSGYWQVEIQPEDKEKTAFTTGQGLWQFKVMPFGLCNAPATFERLMETVLRGLTSEACLVYLDDIIIVGRTFQEHLNNIRKVFQRLQKANLKLSPKKCRFFRKEVSYLGHIISADGVKTDPEKTKAVVDWPRPETVHDLRSFLGLCTYYRRFVRNFSAIARPLHKLTEARSNFNWTEECEKSFNSLKQALITSPVLTYPRTDKEFILDTDASNEGIGAVLSQKIGNEECVIAYFSKSLGKPERNYCVTRKELLAIVKSIEHFHHYLYGRKFLLRTDHASLRWLLNFREPEGQIARWIQRLQEYDFEIQHRKGTSHGNADALSRRPCKESCKHCTNAEKKFGMETDISVKVLTTEDAWSSSEVQKAQLEDPAIKPILERKLNSEDRPSWQEIAPESPATKRYWALWDSLHLKDGVLYRKWESDDGSSCRWQLILPKSRIQEVLRETHDSASGGHFGVMKTLSKTRERFYWDRLRADVEKWCRECHACGARKGPKTRTKGRLQRYNVGAPFERMALDILGPLPVTAKGNRYVLVLMDYFTKWPEAIPIPDQEASTVAEELVRAWISRYGVPMILHSDQGTNFNSALFTELCKLLGILKTRTTALHPESDGMVERFNRTILNHLSLFVSKNQTDWDTHLPLFLLAYRSADHEATGCTPADMLFGRTLRLPCDILFGRPSDTPSSPNEYLNNLEARLESVHAFARERIKLASERMKTRYDSGATGHHFKEGDQVWMYNPKRRRGLSPKLQQNWEGPYTIVKKLNDVIYRVQRSPNAKPKVIHINRLTPYRATDHSSV</sequence>
<evidence type="ECO:0000256" key="12">
    <source>
        <dbReference type="ARBA" id="ARBA00022918"/>
    </source>
</evidence>
<dbReference type="InterPro" id="IPR041577">
    <property type="entry name" value="RT_RNaseH_2"/>
</dbReference>
<dbReference type="GO" id="GO:0003964">
    <property type="term" value="F:RNA-directed DNA polymerase activity"/>
    <property type="evidence" value="ECO:0007669"/>
    <property type="project" value="UniProtKB-KW"/>
</dbReference>
<feature type="domain" description="CCHC-type" evidence="18">
    <location>
        <begin position="410"/>
        <end position="423"/>
    </location>
</feature>
<dbReference type="CDD" id="cd09274">
    <property type="entry name" value="RNase_HI_RT_Ty3"/>
    <property type="match status" value="1"/>
</dbReference>
<dbReference type="SUPFAM" id="SSF53098">
    <property type="entry name" value="Ribonuclease H-like"/>
    <property type="match status" value="1"/>
</dbReference>
<keyword evidence="15" id="KW-0479">Metal-binding</keyword>
<evidence type="ECO:0000256" key="13">
    <source>
        <dbReference type="ARBA" id="ARBA00023125"/>
    </source>
</evidence>
<dbReference type="GO" id="GO:0004190">
    <property type="term" value="F:aspartic-type endopeptidase activity"/>
    <property type="evidence" value="ECO:0007669"/>
    <property type="project" value="UniProtKB-KW"/>
</dbReference>
<feature type="coiled-coil region" evidence="16">
    <location>
        <begin position="95"/>
        <end position="177"/>
    </location>
</feature>
<dbReference type="Pfam" id="PF00665">
    <property type="entry name" value="rve"/>
    <property type="match status" value="1"/>
</dbReference>
<reference evidence="21 22" key="1">
    <citation type="journal article" date="2019" name="Sci. Rep.">
        <title>Orb-weaving spider Araneus ventricosus genome elucidates the spidroin gene catalogue.</title>
        <authorList>
            <person name="Kono N."/>
            <person name="Nakamura H."/>
            <person name="Ohtoshi R."/>
            <person name="Moran D.A.P."/>
            <person name="Shinohara A."/>
            <person name="Yoshida Y."/>
            <person name="Fujiwara M."/>
            <person name="Mori M."/>
            <person name="Tomita M."/>
            <person name="Arakawa K."/>
        </authorList>
    </citation>
    <scope>NUCLEOTIDE SEQUENCE [LARGE SCALE GENOMIC DNA]</scope>
</reference>
<dbReference type="FunFam" id="3.10.10.10:FF:000007">
    <property type="entry name" value="Retrovirus-related Pol polyprotein from transposon 17.6-like Protein"/>
    <property type="match status" value="1"/>
</dbReference>
<dbReference type="GO" id="GO:0015074">
    <property type="term" value="P:DNA integration"/>
    <property type="evidence" value="ECO:0007669"/>
    <property type="project" value="UniProtKB-KW"/>
</dbReference>
<dbReference type="CDD" id="cd00303">
    <property type="entry name" value="retropepsin_like"/>
    <property type="match status" value="1"/>
</dbReference>
<dbReference type="EC" id="2.7.7.49" evidence="1"/>
<keyword evidence="2" id="KW-0645">Protease</keyword>
<dbReference type="PROSITE" id="PS00141">
    <property type="entry name" value="ASP_PROTEASE"/>
    <property type="match status" value="1"/>
</dbReference>
<dbReference type="SUPFAM" id="SSF57756">
    <property type="entry name" value="Retrovirus zinc finger-like domains"/>
    <property type="match status" value="1"/>
</dbReference>
<dbReference type="Pfam" id="PF17919">
    <property type="entry name" value="RT_RNaseH_2"/>
    <property type="match status" value="1"/>
</dbReference>
<dbReference type="InterPro" id="IPR021109">
    <property type="entry name" value="Peptidase_aspartic_dom_sf"/>
</dbReference>
<name>A0A4Y2I352_ARAVE</name>
<dbReference type="EMBL" id="BGPR01105157">
    <property type="protein sequence ID" value="GBM72167.1"/>
    <property type="molecule type" value="Genomic_DNA"/>
</dbReference>
<dbReference type="GO" id="GO:0008270">
    <property type="term" value="F:zinc ion binding"/>
    <property type="evidence" value="ECO:0007669"/>
    <property type="project" value="UniProtKB-KW"/>
</dbReference>
<keyword evidence="8" id="KW-0378">Hydrolase</keyword>
<feature type="region of interest" description="Disordered" evidence="17">
    <location>
        <begin position="18"/>
        <end position="69"/>
    </location>
</feature>
<dbReference type="PROSITE" id="PS50878">
    <property type="entry name" value="RT_POL"/>
    <property type="match status" value="1"/>
</dbReference>
<keyword evidence="3" id="KW-0808">Transferase</keyword>
<dbReference type="Gene3D" id="2.40.70.10">
    <property type="entry name" value="Acid Proteases"/>
    <property type="match status" value="1"/>
</dbReference>
<dbReference type="GO" id="GO:0003677">
    <property type="term" value="F:DNA binding"/>
    <property type="evidence" value="ECO:0007669"/>
    <property type="project" value="UniProtKB-KW"/>
</dbReference>
<dbReference type="InterPro" id="IPR001584">
    <property type="entry name" value="Integrase_cat-core"/>
</dbReference>
<keyword evidence="11" id="KW-0229">DNA integration</keyword>
<evidence type="ECO:0000256" key="10">
    <source>
        <dbReference type="ARBA" id="ARBA00022884"/>
    </source>
</evidence>
<dbReference type="Gene3D" id="3.30.420.10">
    <property type="entry name" value="Ribonuclease H-like superfamily/Ribonuclease H"/>
    <property type="match status" value="1"/>
</dbReference>
<evidence type="ECO:0000256" key="16">
    <source>
        <dbReference type="SAM" id="Coils"/>
    </source>
</evidence>